<evidence type="ECO:0000313" key="2">
    <source>
        <dbReference type="EMBL" id="KAJ1138917.1"/>
    </source>
</evidence>
<evidence type="ECO:0000313" key="3">
    <source>
        <dbReference type="Proteomes" id="UP001066276"/>
    </source>
</evidence>
<sequence length="392" mass="41655">MKFPATGNRGEAPPREDRRGPRRRGMDYAGTVLYLELSSSRPASSSGRVNSAGEEGKFRRVTPRAGSRRLKLDLCGATRSGSSSRHRRVPTGPSGTPSNRGPVPRTPGHQRLSGRATLILARSLASVTEAGECALLVLHSHRTGESPLSPLGPRPAPDPVAPDEVSHWLGSPGGPSRAARLLTLLPFPPTEAGVPFSCAWPRVCFQTLRPSSGPRAQISKCQAVPPEAACVFGPYGVSERRPLHSPRRNPRPVARSLPTPRVPHRVGRSTSASPGTGRRNSSLLLLRAGAQRRFSSAGAFPPVDVLTPLRRPRPERGSEPFVGLTRGSGSERPRLGSRASASPRWLGPGRHFVLVRTGRGPGTGAVLSHLFTSTWSPRGRGPTGALEAAPLA</sequence>
<dbReference type="Proteomes" id="UP001066276">
    <property type="component" value="Chromosome 6"/>
</dbReference>
<feature type="compositionally biased region" description="Low complexity" evidence="1">
    <location>
        <begin position="38"/>
        <end position="51"/>
    </location>
</feature>
<accession>A0AAV7QHX7</accession>
<gene>
    <name evidence="2" type="ORF">NDU88_005297</name>
</gene>
<reference evidence="2" key="1">
    <citation type="journal article" date="2022" name="bioRxiv">
        <title>Sequencing and chromosome-scale assembly of the giantPleurodeles waltlgenome.</title>
        <authorList>
            <person name="Brown T."/>
            <person name="Elewa A."/>
            <person name="Iarovenko S."/>
            <person name="Subramanian E."/>
            <person name="Araus A.J."/>
            <person name="Petzold A."/>
            <person name="Susuki M."/>
            <person name="Suzuki K.-i.T."/>
            <person name="Hayashi T."/>
            <person name="Toyoda A."/>
            <person name="Oliveira C."/>
            <person name="Osipova E."/>
            <person name="Leigh N.D."/>
            <person name="Simon A."/>
            <person name="Yun M.H."/>
        </authorList>
    </citation>
    <scope>NUCLEOTIDE SEQUENCE</scope>
    <source>
        <strain evidence="2">20211129_DDA</strain>
        <tissue evidence="2">Liver</tissue>
    </source>
</reference>
<name>A0AAV7QHX7_PLEWA</name>
<feature type="region of interest" description="Disordered" evidence="1">
    <location>
        <begin position="299"/>
        <end position="343"/>
    </location>
</feature>
<dbReference type="EMBL" id="JANPWB010000010">
    <property type="protein sequence ID" value="KAJ1138917.1"/>
    <property type="molecule type" value="Genomic_DNA"/>
</dbReference>
<feature type="compositionally biased region" description="Polar residues" evidence="1">
    <location>
        <begin position="268"/>
        <end position="280"/>
    </location>
</feature>
<feature type="region of interest" description="Disordered" evidence="1">
    <location>
        <begin position="239"/>
        <end position="280"/>
    </location>
</feature>
<feature type="compositionally biased region" description="Basic residues" evidence="1">
    <location>
        <begin position="59"/>
        <end position="69"/>
    </location>
</feature>
<feature type="region of interest" description="Disordered" evidence="1">
    <location>
        <begin position="1"/>
        <end position="110"/>
    </location>
</feature>
<evidence type="ECO:0000256" key="1">
    <source>
        <dbReference type="SAM" id="MobiDB-lite"/>
    </source>
</evidence>
<keyword evidence="3" id="KW-1185">Reference proteome</keyword>
<organism evidence="2 3">
    <name type="scientific">Pleurodeles waltl</name>
    <name type="common">Iberian ribbed newt</name>
    <dbReference type="NCBI Taxonomy" id="8319"/>
    <lineage>
        <taxon>Eukaryota</taxon>
        <taxon>Metazoa</taxon>
        <taxon>Chordata</taxon>
        <taxon>Craniata</taxon>
        <taxon>Vertebrata</taxon>
        <taxon>Euteleostomi</taxon>
        <taxon>Amphibia</taxon>
        <taxon>Batrachia</taxon>
        <taxon>Caudata</taxon>
        <taxon>Salamandroidea</taxon>
        <taxon>Salamandridae</taxon>
        <taxon>Pleurodelinae</taxon>
        <taxon>Pleurodeles</taxon>
    </lineage>
</organism>
<comment type="caution">
    <text evidence="2">The sequence shown here is derived from an EMBL/GenBank/DDBJ whole genome shotgun (WGS) entry which is preliminary data.</text>
</comment>
<dbReference type="AlphaFoldDB" id="A0AAV7QHX7"/>
<proteinExistence type="predicted"/>
<protein>
    <submittedName>
        <fullName evidence="2">Uncharacterized protein</fullName>
    </submittedName>
</protein>